<gene>
    <name evidence="45" type="primary">Dgri\GH11044</name>
    <name evidence="45" type="ORF">Dgri_GH11044</name>
</gene>
<evidence type="ECO:0000256" key="8">
    <source>
        <dbReference type="ARBA" id="ARBA00022801"/>
    </source>
</evidence>
<dbReference type="Proteomes" id="UP000001070">
    <property type="component" value="Unassembled WGS sequence"/>
</dbReference>
<feature type="chain" id="PRO_5002808809" description="Phospholipase B1, membrane-associated" evidence="44">
    <location>
        <begin position="20"/>
        <end position="431"/>
    </location>
</feature>
<evidence type="ECO:0000256" key="43">
    <source>
        <dbReference type="SAM" id="MobiDB-lite"/>
    </source>
</evidence>
<keyword evidence="7" id="KW-0677">Repeat</keyword>
<evidence type="ECO:0000256" key="7">
    <source>
        <dbReference type="ARBA" id="ARBA00022737"/>
    </source>
</evidence>
<evidence type="ECO:0000256" key="21">
    <source>
        <dbReference type="ARBA" id="ARBA00047324"/>
    </source>
</evidence>
<evidence type="ECO:0000256" key="18">
    <source>
        <dbReference type="ARBA" id="ARBA00031485"/>
    </source>
</evidence>
<comment type="catalytic activity">
    <reaction evidence="39">
        <text>1-hexadecanoyl-2-(9Z)-octadecenoyl-3-octadecanoyl-sn-glycerol + H2O = 1-hexadecanoyl-3-octadecanoyl-sn-glycerol + (9Z)-octadecenoate + H(+)</text>
        <dbReference type="Rhea" id="RHEA:41103"/>
        <dbReference type="ChEBI" id="CHEBI:15377"/>
        <dbReference type="ChEBI" id="CHEBI:15378"/>
        <dbReference type="ChEBI" id="CHEBI:30823"/>
        <dbReference type="ChEBI" id="CHEBI:77623"/>
        <dbReference type="ChEBI" id="CHEBI:77624"/>
    </reaction>
    <physiologicalReaction direction="left-to-right" evidence="39">
        <dbReference type="Rhea" id="RHEA:41104"/>
    </physiologicalReaction>
</comment>
<dbReference type="PhylomeDB" id="B4JC66"/>
<feature type="region of interest" description="Disordered" evidence="43">
    <location>
        <begin position="89"/>
        <end position="117"/>
    </location>
</feature>
<evidence type="ECO:0000256" key="29">
    <source>
        <dbReference type="ARBA" id="ARBA00048227"/>
    </source>
</evidence>
<comment type="catalytic activity">
    <reaction evidence="31">
        <text>1-octadecanoyl-2-(9Z,12Z)-octadecadienoyl-sn-glycerol + H2O = 1-octadecanoyl-sn-glycerol + (9Z,12Z)-octadecadienoate + H(+)</text>
        <dbReference type="Rhea" id="RHEA:40927"/>
        <dbReference type="ChEBI" id="CHEBI:15377"/>
        <dbReference type="ChEBI" id="CHEBI:15378"/>
        <dbReference type="ChEBI" id="CHEBI:30245"/>
        <dbReference type="ChEBI" id="CHEBI:75550"/>
        <dbReference type="ChEBI" id="CHEBI:77097"/>
    </reaction>
    <physiologicalReaction direction="left-to-right" evidence="31">
        <dbReference type="Rhea" id="RHEA:40928"/>
    </physiologicalReaction>
</comment>
<dbReference type="HOGENOM" id="CLU_038975_1_0_1"/>
<comment type="catalytic activity">
    <reaction evidence="27">
        <text>a 1-O-alkyl-2-acyl-sn-glycero-3-phosphocholine + H2O = a 1-O-alkyl-sn-glycero-3-phosphocholine + a fatty acid + H(+)</text>
        <dbReference type="Rhea" id="RHEA:36231"/>
        <dbReference type="ChEBI" id="CHEBI:15377"/>
        <dbReference type="ChEBI" id="CHEBI:15378"/>
        <dbReference type="ChEBI" id="CHEBI:28868"/>
        <dbReference type="ChEBI" id="CHEBI:30909"/>
        <dbReference type="ChEBI" id="CHEBI:36702"/>
        <dbReference type="EC" id="3.1.1.4"/>
    </reaction>
    <physiologicalReaction direction="left-to-right" evidence="27">
        <dbReference type="Rhea" id="RHEA:36232"/>
    </physiologicalReaction>
</comment>
<dbReference type="FunFam" id="3.40.50.1110:FF:000005">
    <property type="entry name" value="Phospholipase B1"/>
    <property type="match status" value="1"/>
</dbReference>
<comment type="catalytic activity">
    <reaction evidence="37">
        <text>1,3-dihexadecanoyl-2-(9Z-octadecenoyl)glycerol + H2O = 1,3-dihexadecanoylglycerol + (9Z)-octadecenoate + H(+)</text>
        <dbReference type="Rhea" id="RHEA:40983"/>
        <dbReference type="ChEBI" id="CHEBI:15377"/>
        <dbReference type="ChEBI" id="CHEBI:15378"/>
        <dbReference type="ChEBI" id="CHEBI:30823"/>
        <dbReference type="ChEBI" id="CHEBI:75688"/>
        <dbReference type="ChEBI" id="CHEBI:77619"/>
    </reaction>
    <physiologicalReaction direction="left-to-right" evidence="37">
        <dbReference type="Rhea" id="RHEA:40984"/>
    </physiologicalReaction>
</comment>
<evidence type="ECO:0000256" key="6">
    <source>
        <dbReference type="ARBA" id="ARBA00022729"/>
    </source>
</evidence>
<comment type="catalytic activity">
    <reaction evidence="24">
        <text>1-hexadecanoyl-2-(9Z)-octadecenoyl-3-octadecanoyl-sn-glycerol + H2O = 1-hexadecanoyl-2-(9Z-octadecenoyl)-sn-glycerol + octadecanoate + H(+)</text>
        <dbReference type="Rhea" id="RHEA:41111"/>
        <dbReference type="ChEBI" id="CHEBI:15377"/>
        <dbReference type="ChEBI" id="CHEBI:15378"/>
        <dbReference type="ChEBI" id="CHEBI:25629"/>
        <dbReference type="ChEBI" id="CHEBI:75466"/>
        <dbReference type="ChEBI" id="CHEBI:77623"/>
    </reaction>
    <physiologicalReaction direction="left-to-right" evidence="24">
        <dbReference type="Rhea" id="RHEA:41112"/>
    </physiologicalReaction>
</comment>
<evidence type="ECO:0000256" key="9">
    <source>
        <dbReference type="ARBA" id="ARBA00022989"/>
    </source>
</evidence>
<evidence type="ECO:0000256" key="40">
    <source>
        <dbReference type="ARBA" id="ARBA00049363"/>
    </source>
</evidence>
<comment type="catalytic activity">
    <reaction evidence="26">
        <text>1-hexadecanoyl-2-(9Z-octadecenoyl)-sn-glycero-3-phospho-(1'-sn-glycerol) + H2O = 1-hexadecanoyl-sn-glycero-3-phospho-(1'-sn-glycerol) + (9Z)-octadecenoate + H(+)</text>
        <dbReference type="Rhea" id="RHEA:40919"/>
        <dbReference type="ChEBI" id="CHEBI:15377"/>
        <dbReference type="ChEBI" id="CHEBI:15378"/>
        <dbReference type="ChEBI" id="CHEBI:30823"/>
        <dbReference type="ChEBI" id="CHEBI:72841"/>
        <dbReference type="ChEBI" id="CHEBI:75158"/>
    </reaction>
    <physiologicalReaction direction="left-to-right" evidence="26">
        <dbReference type="Rhea" id="RHEA:40920"/>
    </physiologicalReaction>
</comment>
<comment type="catalytic activity">
    <reaction evidence="28">
        <text>1,2-di-(9Z-octadecenoyl)-sn-glycero-3-phosphocholine + H2O = 1-(9Z-octadecenoyl)-sn-glycero-3-phosphocholine + (9Z)-octadecenoate + H(+)</text>
        <dbReference type="Rhea" id="RHEA:40923"/>
        <dbReference type="ChEBI" id="CHEBI:15377"/>
        <dbReference type="ChEBI" id="CHEBI:15378"/>
        <dbReference type="ChEBI" id="CHEBI:28610"/>
        <dbReference type="ChEBI" id="CHEBI:30823"/>
        <dbReference type="ChEBI" id="CHEBI:74669"/>
    </reaction>
    <physiologicalReaction direction="left-to-right" evidence="28">
        <dbReference type="Rhea" id="RHEA:40924"/>
    </physiologicalReaction>
</comment>
<evidence type="ECO:0000256" key="1">
    <source>
        <dbReference type="ARBA" id="ARBA00004247"/>
    </source>
</evidence>
<protein>
    <recommendedName>
        <fullName evidence="3">Phospholipase B1, membrane-associated</fullName>
    </recommendedName>
    <alternativeName>
        <fullName evidence="16">Lysophospholipase</fullName>
    </alternativeName>
    <alternativeName>
        <fullName evidence="17">Phospholipase A2</fullName>
    </alternativeName>
    <alternativeName>
        <fullName evidence="19">Phospholipase B/lipase</fullName>
    </alternativeName>
    <alternativeName>
        <fullName evidence="18">Triacylglycerol lipase</fullName>
    </alternativeName>
</protein>
<dbReference type="OrthoDB" id="10265800at2759"/>
<keyword evidence="12" id="KW-0325">Glycoprotein</keyword>
<keyword evidence="6 44" id="KW-0732">Signal</keyword>
<keyword evidence="8" id="KW-0378">Hydrolase</keyword>
<comment type="catalytic activity">
    <reaction evidence="41">
        <text>1,3-di-(9Z-octadecenoyl)-glycerol + H2O = 1-(9Z-octadecenoyl)-glycerol + (9Z)-octadecenoate + H(+)</text>
        <dbReference type="Rhea" id="RHEA:39939"/>
        <dbReference type="ChEBI" id="CHEBI:15377"/>
        <dbReference type="ChEBI" id="CHEBI:15378"/>
        <dbReference type="ChEBI" id="CHEBI:30823"/>
        <dbReference type="ChEBI" id="CHEBI:75342"/>
        <dbReference type="ChEBI" id="CHEBI:75735"/>
    </reaction>
    <physiologicalReaction direction="left-to-right" evidence="41">
        <dbReference type="Rhea" id="RHEA:39940"/>
    </physiologicalReaction>
</comment>
<evidence type="ECO:0000256" key="30">
    <source>
        <dbReference type="ARBA" id="ARBA00048362"/>
    </source>
</evidence>
<dbReference type="OMA" id="PRLMINW"/>
<comment type="subcellular location">
    <subcellularLocation>
        <location evidence="1">Apical cell membrane</location>
        <topology evidence="1">Single-pass type I membrane protein</topology>
    </subcellularLocation>
</comment>
<dbReference type="InterPro" id="IPR036514">
    <property type="entry name" value="SGNH_hydro_sf"/>
</dbReference>
<organism evidence="46">
    <name type="scientific">Drosophila grimshawi</name>
    <name type="common">Hawaiian fruit fly</name>
    <name type="synonym">Idiomyia grimshawi</name>
    <dbReference type="NCBI Taxonomy" id="7222"/>
    <lineage>
        <taxon>Eukaryota</taxon>
        <taxon>Metazoa</taxon>
        <taxon>Ecdysozoa</taxon>
        <taxon>Arthropoda</taxon>
        <taxon>Hexapoda</taxon>
        <taxon>Insecta</taxon>
        <taxon>Pterygota</taxon>
        <taxon>Neoptera</taxon>
        <taxon>Endopterygota</taxon>
        <taxon>Diptera</taxon>
        <taxon>Brachycera</taxon>
        <taxon>Muscomorpha</taxon>
        <taxon>Ephydroidea</taxon>
        <taxon>Drosophilidae</taxon>
        <taxon>Drosophila</taxon>
        <taxon>Hawaiian Drosophila</taxon>
    </lineage>
</organism>
<evidence type="ECO:0000256" key="3">
    <source>
        <dbReference type="ARBA" id="ARBA00015133"/>
    </source>
</evidence>
<evidence type="ECO:0000313" key="46">
    <source>
        <dbReference type="Proteomes" id="UP000001070"/>
    </source>
</evidence>
<comment type="catalytic activity">
    <reaction evidence="13">
        <text>a triacylglycerol + H2O = a diacylglycerol + a fatty acid + H(+)</text>
        <dbReference type="Rhea" id="RHEA:12044"/>
        <dbReference type="ChEBI" id="CHEBI:15377"/>
        <dbReference type="ChEBI" id="CHEBI:15378"/>
        <dbReference type="ChEBI" id="CHEBI:17855"/>
        <dbReference type="ChEBI" id="CHEBI:18035"/>
        <dbReference type="ChEBI" id="CHEBI:28868"/>
        <dbReference type="EC" id="3.1.1.3"/>
    </reaction>
    <physiologicalReaction direction="left-to-right" evidence="13">
        <dbReference type="Rhea" id="RHEA:12045"/>
    </physiologicalReaction>
</comment>
<dbReference type="InParanoid" id="B4JC66"/>
<evidence type="ECO:0000256" key="25">
    <source>
        <dbReference type="ARBA" id="ARBA00048011"/>
    </source>
</evidence>
<evidence type="ECO:0000256" key="39">
    <source>
        <dbReference type="ARBA" id="ARBA00048939"/>
    </source>
</evidence>
<evidence type="ECO:0000256" key="35">
    <source>
        <dbReference type="ARBA" id="ARBA00048656"/>
    </source>
</evidence>
<evidence type="ECO:0000256" key="38">
    <source>
        <dbReference type="ARBA" id="ARBA00048872"/>
    </source>
</evidence>
<dbReference type="Gene3D" id="3.40.50.1110">
    <property type="entry name" value="SGNH hydrolase"/>
    <property type="match status" value="1"/>
</dbReference>
<dbReference type="InterPro" id="IPR038885">
    <property type="entry name" value="PLB1"/>
</dbReference>
<keyword evidence="4" id="KW-1003">Cell membrane</keyword>
<evidence type="ECO:0000256" key="33">
    <source>
        <dbReference type="ARBA" id="ARBA00048454"/>
    </source>
</evidence>
<evidence type="ECO:0000256" key="31">
    <source>
        <dbReference type="ARBA" id="ARBA00048374"/>
    </source>
</evidence>
<keyword evidence="5" id="KW-0812">Transmembrane</keyword>
<comment type="catalytic activity">
    <reaction evidence="21">
        <text>1-hexadecanoyl-2-(9Z)-octadecenoyl-3-octadecanoyl-sn-glycerol + H2O = 2-(9Z-octadecenoyl)-3-octadecanoyl-sn-glycerol + hexadecanoate + H(+)</text>
        <dbReference type="Rhea" id="RHEA:41107"/>
        <dbReference type="ChEBI" id="CHEBI:7896"/>
        <dbReference type="ChEBI" id="CHEBI:15377"/>
        <dbReference type="ChEBI" id="CHEBI:15378"/>
        <dbReference type="ChEBI" id="CHEBI:75558"/>
        <dbReference type="ChEBI" id="CHEBI:77623"/>
    </reaction>
    <physiologicalReaction direction="left-to-right" evidence="21">
        <dbReference type="Rhea" id="RHEA:41108"/>
    </physiologicalReaction>
</comment>
<evidence type="ECO:0000256" key="11">
    <source>
        <dbReference type="ARBA" id="ARBA00023136"/>
    </source>
</evidence>
<comment type="similarity">
    <text evidence="2">Belongs to the 'GDSL' lipolytic enzyme family. Phospholipase B1 subfamily.</text>
</comment>
<accession>B4JC66</accession>
<comment type="catalytic activity">
    <reaction evidence="22">
        <text>1,3-dihexadecanoyl-2-(9Z-octadecenoyl)glycerol + H2O = 1-hexadecanoyl-2-(9Z-octadecenoyl)-glycerol + hexadecanoate + H(+)</text>
        <dbReference type="Rhea" id="RHEA:40979"/>
        <dbReference type="ChEBI" id="CHEBI:7896"/>
        <dbReference type="ChEBI" id="CHEBI:15377"/>
        <dbReference type="ChEBI" id="CHEBI:15378"/>
        <dbReference type="ChEBI" id="CHEBI:75585"/>
        <dbReference type="ChEBI" id="CHEBI:75688"/>
    </reaction>
    <physiologicalReaction direction="left-to-right" evidence="22">
        <dbReference type="Rhea" id="RHEA:40980"/>
    </physiologicalReaction>
</comment>
<comment type="function">
    <text evidence="20">Calcium-independent membrane-associated phospholipase that catalyzes complete diacylation of phospholipids by hydrolyzing both sn-1 and sn-2 fatty acyl chains attached to the glycerol backbone (phospholipase B activity). Has dual phospholipase and lysophospholipase activities toward diacylphospholipids. Preferentially cleaves sn-2 ester bonds over sn-1 bonds. Acts as a lipase toward glycerolipid substrates. Hydrolyzes fatty acyl chains of diacylglycerols with preference for the sn-2 position and of triacylglycerols with not positional selectivity. May also hydrolyze long chain retinyl esters such as retinyl palmitate. May contribute to digestion of dietary phospholipids, glycerolipids and retinoids, facilitating lipid absorption at the brush border.</text>
</comment>
<dbReference type="SUPFAM" id="SSF52266">
    <property type="entry name" value="SGNH hydrolase"/>
    <property type="match status" value="1"/>
</dbReference>
<keyword evidence="46" id="KW-1185">Reference proteome</keyword>
<evidence type="ECO:0000256" key="17">
    <source>
        <dbReference type="ARBA" id="ARBA00031182"/>
    </source>
</evidence>
<dbReference type="Pfam" id="PF00657">
    <property type="entry name" value="Lipase_GDSL"/>
    <property type="match status" value="1"/>
</dbReference>
<evidence type="ECO:0000256" key="4">
    <source>
        <dbReference type="ARBA" id="ARBA00022475"/>
    </source>
</evidence>
<comment type="catalytic activity">
    <reaction evidence="14">
        <text>1-hexadecanoyl-2-(9Z,12Z-octadecadienoyl)-sn-glycero-3-phosphocholine + H2O = (9Z,12Z)-octadecadienoate + 1-hexadecanoyl-sn-glycero-3-phosphocholine + H(+)</text>
        <dbReference type="Rhea" id="RHEA:40811"/>
        <dbReference type="ChEBI" id="CHEBI:15377"/>
        <dbReference type="ChEBI" id="CHEBI:15378"/>
        <dbReference type="ChEBI" id="CHEBI:30245"/>
        <dbReference type="ChEBI" id="CHEBI:72998"/>
        <dbReference type="ChEBI" id="CHEBI:73002"/>
    </reaction>
    <physiologicalReaction direction="left-to-right" evidence="14">
        <dbReference type="Rhea" id="RHEA:40812"/>
    </physiologicalReaction>
</comment>
<dbReference type="AlphaFoldDB" id="B4JC66"/>
<evidence type="ECO:0000256" key="27">
    <source>
        <dbReference type="ARBA" id="ARBA00048049"/>
    </source>
</evidence>
<keyword evidence="9" id="KW-1133">Transmembrane helix</keyword>
<evidence type="ECO:0000256" key="42">
    <source>
        <dbReference type="ARBA" id="ARBA00049461"/>
    </source>
</evidence>
<dbReference type="GO" id="GO:0004806">
    <property type="term" value="F:triacylglycerol lipase activity"/>
    <property type="evidence" value="ECO:0007669"/>
    <property type="project" value="UniProtKB-EC"/>
</dbReference>
<keyword evidence="10" id="KW-0443">Lipid metabolism</keyword>
<keyword evidence="11" id="KW-0472">Membrane</keyword>
<evidence type="ECO:0000256" key="34">
    <source>
        <dbReference type="ARBA" id="ARBA00048613"/>
    </source>
</evidence>
<name>B4JC66_DROGR</name>
<comment type="catalytic activity">
    <reaction evidence="30">
        <text>1-hexadecanoyl-2-(9Z,12Z-octadecadienoyl)-sn-glycero-3-phosphocholine + H2O = 2-(9Z,12Z-octadecadienoyl)-sn-glycero-3-phosphocholine + hexadecanoate + H(+)</text>
        <dbReference type="Rhea" id="RHEA:40971"/>
        <dbReference type="ChEBI" id="CHEBI:7896"/>
        <dbReference type="ChEBI" id="CHEBI:15377"/>
        <dbReference type="ChEBI" id="CHEBI:15378"/>
        <dbReference type="ChEBI" id="CHEBI:73002"/>
        <dbReference type="ChEBI" id="CHEBI:76084"/>
    </reaction>
    <physiologicalReaction direction="left-to-right" evidence="30">
        <dbReference type="Rhea" id="RHEA:40972"/>
    </physiologicalReaction>
</comment>
<comment type="catalytic activity">
    <reaction evidence="35">
        <text>1-hexadecanoyl-sn-glycero-3-phosphocholine + H2O = sn-glycerol 3-phosphocholine + hexadecanoate + H(+)</text>
        <dbReference type="Rhea" id="RHEA:40435"/>
        <dbReference type="ChEBI" id="CHEBI:7896"/>
        <dbReference type="ChEBI" id="CHEBI:15377"/>
        <dbReference type="ChEBI" id="CHEBI:15378"/>
        <dbReference type="ChEBI" id="CHEBI:16870"/>
        <dbReference type="ChEBI" id="CHEBI:72998"/>
    </reaction>
    <physiologicalReaction direction="left-to-right" evidence="35">
        <dbReference type="Rhea" id="RHEA:40436"/>
    </physiologicalReaction>
</comment>
<evidence type="ECO:0000256" key="23">
    <source>
        <dbReference type="ARBA" id="ARBA00047438"/>
    </source>
</evidence>
<evidence type="ECO:0000256" key="24">
    <source>
        <dbReference type="ARBA" id="ARBA00047459"/>
    </source>
</evidence>
<evidence type="ECO:0000313" key="45">
    <source>
        <dbReference type="EMBL" id="EDW03079.1"/>
    </source>
</evidence>
<sequence length="431" mass="49166">MIVIQLVLFTQQLLSLTAARLETPILNRSGQMLSRLGIQSVPFNLGDLRNGHMYYTNLEKYRNIVLVLRNASINIALAGMDQMMASNKAEGKLQQPVPEDQPFPCNLSQGRSPEPPSLISQLRPGDIDIVAAFGDSVTAGSGLLSRSFFDVSSEFRGLSFSGGGIGNWRTSLTLPNILKLYNPQLYGYATHGLVADRQRSVFNVAEPMLITRDLPYQALVLIERLQSDPKVNMQQHWKLLTINVGMNDICFELCSWDDSDEFLHLQRQQAYRALSMLRDNVPRLMINWVLLPDIHEFLRLLAQFPDKCNLQLICSCMTRLFRPQYLDVVQQLQRMPLELAALSEFRRDDFVIVTHDLLSNLTGIVIRHGAMDMRFFSHDCMHFSQRGHAIASSALWNSMQQKLDLHEVRAWRQPVQHMMCPSAERPFLRII</sequence>
<dbReference type="GO" id="GO:0006644">
    <property type="term" value="P:phospholipid metabolic process"/>
    <property type="evidence" value="ECO:0007669"/>
    <property type="project" value="TreeGrafter"/>
</dbReference>
<comment type="catalytic activity">
    <reaction evidence="29">
        <text>1,2-dihexadecanoyl-sn-glycero-3-phosphocholine + H2O = 1-hexadecanoyl-sn-glycero-3-phosphocholine + hexadecanoate + H(+)</text>
        <dbReference type="Rhea" id="RHEA:41223"/>
        <dbReference type="ChEBI" id="CHEBI:7896"/>
        <dbReference type="ChEBI" id="CHEBI:15377"/>
        <dbReference type="ChEBI" id="CHEBI:15378"/>
        <dbReference type="ChEBI" id="CHEBI:72998"/>
        <dbReference type="ChEBI" id="CHEBI:72999"/>
    </reaction>
    <physiologicalReaction direction="left-to-right" evidence="29">
        <dbReference type="Rhea" id="RHEA:41224"/>
    </physiologicalReaction>
</comment>
<evidence type="ECO:0000256" key="36">
    <source>
        <dbReference type="ARBA" id="ARBA00048699"/>
    </source>
</evidence>
<comment type="catalytic activity">
    <reaction evidence="36">
        <text>1-hexadecanoyl-2-(9Z-octadecenoyl)-sn-glycero-3-phosphocholine + H2O = 1-hexadecanoyl-sn-glycero-3-phosphocholine + (9Z)-octadecenoate + H(+)</text>
        <dbReference type="Rhea" id="RHEA:38779"/>
        <dbReference type="ChEBI" id="CHEBI:15377"/>
        <dbReference type="ChEBI" id="CHEBI:15378"/>
        <dbReference type="ChEBI" id="CHEBI:30823"/>
        <dbReference type="ChEBI" id="CHEBI:72998"/>
        <dbReference type="ChEBI" id="CHEBI:73001"/>
    </reaction>
    <physiologicalReaction direction="left-to-right" evidence="36">
        <dbReference type="Rhea" id="RHEA:38780"/>
    </physiologicalReaction>
</comment>
<comment type="catalytic activity">
    <reaction evidence="34">
        <text>1-hexadecanoyl-2-(9Z-octadecenoyl)-sn-glycero-3-phosphoethanolamine + H2O = 1-hexadecanoyl-sn-glycero-3-phosphoethanolamine + (9Z)-octadecenoate + H(+)</text>
        <dbReference type="Rhea" id="RHEA:40911"/>
        <dbReference type="ChEBI" id="CHEBI:15377"/>
        <dbReference type="ChEBI" id="CHEBI:15378"/>
        <dbReference type="ChEBI" id="CHEBI:30823"/>
        <dbReference type="ChEBI" id="CHEBI:73004"/>
        <dbReference type="ChEBI" id="CHEBI:73007"/>
    </reaction>
    <physiologicalReaction direction="left-to-right" evidence="34">
        <dbReference type="Rhea" id="RHEA:40912"/>
    </physiologicalReaction>
</comment>
<dbReference type="GO" id="GO:0004622">
    <property type="term" value="F:phosphatidylcholine lysophospholipase activity"/>
    <property type="evidence" value="ECO:0007669"/>
    <property type="project" value="UniProtKB-EC"/>
</dbReference>
<dbReference type="PANTHER" id="PTHR21325:SF31">
    <property type="entry name" value="GH22081P-RELATED"/>
    <property type="match status" value="1"/>
</dbReference>
<comment type="catalytic activity">
    <reaction evidence="32">
        <text>1,2,3-tri-(9Z-octadecenoyl)-glycerol + H2O = di-(9Z)-octadecenoylglycerol + (9Z)-octadecenoate + H(+)</text>
        <dbReference type="Rhea" id="RHEA:38575"/>
        <dbReference type="ChEBI" id="CHEBI:15377"/>
        <dbReference type="ChEBI" id="CHEBI:15378"/>
        <dbReference type="ChEBI" id="CHEBI:30823"/>
        <dbReference type="ChEBI" id="CHEBI:53753"/>
        <dbReference type="ChEBI" id="CHEBI:75945"/>
    </reaction>
    <physiologicalReaction direction="left-to-right" evidence="32">
        <dbReference type="Rhea" id="RHEA:38576"/>
    </physiologicalReaction>
</comment>
<evidence type="ECO:0000256" key="41">
    <source>
        <dbReference type="ARBA" id="ARBA00049372"/>
    </source>
</evidence>
<evidence type="ECO:0000256" key="26">
    <source>
        <dbReference type="ARBA" id="ARBA00048015"/>
    </source>
</evidence>
<dbReference type="PANTHER" id="PTHR21325">
    <property type="entry name" value="PHOSPHOLIPASE B, PLB1"/>
    <property type="match status" value="1"/>
</dbReference>
<comment type="catalytic activity">
    <reaction evidence="23">
        <text>1-(9Z-octadecenoyl)-glycerol + H2O = glycerol + (9Z)-octadecenoate + H(+)</text>
        <dbReference type="Rhea" id="RHEA:38487"/>
        <dbReference type="ChEBI" id="CHEBI:15377"/>
        <dbReference type="ChEBI" id="CHEBI:15378"/>
        <dbReference type="ChEBI" id="CHEBI:17754"/>
        <dbReference type="ChEBI" id="CHEBI:30823"/>
        <dbReference type="ChEBI" id="CHEBI:75342"/>
    </reaction>
    <physiologicalReaction direction="left-to-right" evidence="23">
        <dbReference type="Rhea" id="RHEA:38488"/>
    </physiologicalReaction>
</comment>
<evidence type="ECO:0000256" key="13">
    <source>
        <dbReference type="ARBA" id="ARBA00023369"/>
    </source>
</evidence>
<evidence type="ECO:0000256" key="14">
    <source>
        <dbReference type="ARBA" id="ARBA00023408"/>
    </source>
</evidence>
<evidence type="ECO:0000256" key="16">
    <source>
        <dbReference type="ARBA" id="ARBA00029723"/>
    </source>
</evidence>
<dbReference type="GO" id="GO:0004623">
    <property type="term" value="F:phospholipase A2 activity"/>
    <property type="evidence" value="ECO:0007669"/>
    <property type="project" value="UniProtKB-EC"/>
</dbReference>
<evidence type="ECO:0000256" key="19">
    <source>
        <dbReference type="ARBA" id="ARBA00033022"/>
    </source>
</evidence>
<comment type="catalytic activity">
    <reaction evidence="42">
        <text>2-(9Z-octadecenoyl)-glycerol + H2O = glycerol + (9Z)-octadecenoate + H(+)</text>
        <dbReference type="Rhea" id="RHEA:38491"/>
        <dbReference type="ChEBI" id="CHEBI:15377"/>
        <dbReference type="ChEBI" id="CHEBI:15378"/>
        <dbReference type="ChEBI" id="CHEBI:17754"/>
        <dbReference type="ChEBI" id="CHEBI:30823"/>
        <dbReference type="ChEBI" id="CHEBI:73990"/>
    </reaction>
    <physiologicalReaction direction="left-to-right" evidence="42">
        <dbReference type="Rhea" id="RHEA:38492"/>
    </physiologicalReaction>
</comment>
<dbReference type="GO" id="GO:0016324">
    <property type="term" value="C:apical plasma membrane"/>
    <property type="evidence" value="ECO:0007669"/>
    <property type="project" value="UniProtKB-SubCell"/>
</dbReference>
<evidence type="ECO:0000256" key="15">
    <source>
        <dbReference type="ARBA" id="ARBA00023422"/>
    </source>
</evidence>
<evidence type="ECO:0000256" key="22">
    <source>
        <dbReference type="ARBA" id="ARBA00047363"/>
    </source>
</evidence>
<evidence type="ECO:0000256" key="10">
    <source>
        <dbReference type="ARBA" id="ARBA00023098"/>
    </source>
</evidence>
<evidence type="ECO:0000256" key="37">
    <source>
        <dbReference type="ARBA" id="ARBA00048869"/>
    </source>
</evidence>
<comment type="catalytic activity">
    <reaction evidence="33">
        <text>a 1-acyl-sn-glycero-3-phosphocholine + H2O = sn-glycerol 3-phosphocholine + a fatty acid + H(+)</text>
        <dbReference type="Rhea" id="RHEA:15177"/>
        <dbReference type="ChEBI" id="CHEBI:15377"/>
        <dbReference type="ChEBI" id="CHEBI:15378"/>
        <dbReference type="ChEBI" id="CHEBI:16870"/>
        <dbReference type="ChEBI" id="CHEBI:28868"/>
        <dbReference type="ChEBI" id="CHEBI:58168"/>
        <dbReference type="EC" id="3.1.1.5"/>
    </reaction>
    <physiologicalReaction direction="left-to-right" evidence="33">
        <dbReference type="Rhea" id="RHEA:15178"/>
    </physiologicalReaction>
</comment>
<evidence type="ECO:0000256" key="12">
    <source>
        <dbReference type="ARBA" id="ARBA00023180"/>
    </source>
</evidence>
<proteinExistence type="inferred from homology"/>
<evidence type="ECO:0000256" key="5">
    <source>
        <dbReference type="ARBA" id="ARBA00022692"/>
    </source>
</evidence>
<reference evidence="45 46" key="1">
    <citation type="journal article" date="2007" name="Nature">
        <title>Evolution of genes and genomes on the Drosophila phylogeny.</title>
        <authorList>
            <consortium name="Drosophila 12 Genomes Consortium"/>
            <person name="Clark A.G."/>
            <person name="Eisen M.B."/>
            <person name="Smith D.R."/>
            <person name="Bergman C.M."/>
            <person name="Oliver B."/>
            <person name="Markow T.A."/>
            <person name="Kaufman T.C."/>
            <person name="Kellis M."/>
            <person name="Gelbart W."/>
            <person name="Iyer V.N."/>
            <person name="Pollard D.A."/>
            <person name="Sackton T.B."/>
            <person name="Larracuente A.M."/>
            <person name="Singh N.D."/>
            <person name="Abad J.P."/>
            <person name="Abt D.N."/>
            <person name="Adryan B."/>
            <person name="Aguade M."/>
            <person name="Akashi H."/>
            <person name="Anderson W.W."/>
            <person name="Aquadro C.F."/>
            <person name="Ardell D.H."/>
            <person name="Arguello R."/>
            <person name="Artieri C.G."/>
            <person name="Barbash D.A."/>
            <person name="Barker D."/>
            <person name="Barsanti P."/>
            <person name="Batterham P."/>
            <person name="Batzoglou S."/>
            <person name="Begun D."/>
            <person name="Bhutkar A."/>
            <person name="Blanco E."/>
            <person name="Bosak S.A."/>
            <person name="Bradley R.K."/>
            <person name="Brand A.D."/>
            <person name="Brent M.R."/>
            <person name="Brooks A.N."/>
            <person name="Brown R.H."/>
            <person name="Butlin R.K."/>
            <person name="Caggese C."/>
            <person name="Calvi B.R."/>
            <person name="Bernardo de Carvalho A."/>
            <person name="Caspi A."/>
            <person name="Castrezana S."/>
            <person name="Celniker S.E."/>
            <person name="Chang J.L."/>
            <person name="Chapple C."/>
            <person name="Chatterji S."/>
            <person name="Chinwalla A."/>
            <person name="Civetta A."/>
            <person name="Clifton S.W."/>
            <person name="Comeron J.M."/>
            <person name="Costello J.C."/>
            <person name="Coyne J.A."/>
            <person name="Daub J."/>
            <person name="David R.G."/>
            <person name="Delcher A.L."/>
            <person name="Delehaunty K."/>
            <person name="Do C.B."/>
            <person name="Ebling H."/>
            <person name="Edwards K."/>
            <person name="Eickbush T."/>
            <person name="Evans J.D."/>
            <person name="Filipski A."/>
            <person name="Findeiss S."/>
            <person name="Freyhult E."/>
            <person name="Fulton L."/>
            <person name="Fulton R."/>
            <person name="Garcia A.C."/>
            <person name="Gardiner A."/>
            <person name="Garfield D.A."/>
            <person name="Garvin B.E."/>
            <person name="Gibson G."/>
            <person name="Gilbert D."/>
            <person name="Gnerre S."/>
            <person name="Godfrey J."/>
            <person name="Good R."/>
            <person name="Gotea V."/>
            <person name="Gravely B."/>
            <person name="Greenberg A.J."/>
            <person name="Griffiths-Jones S."/>
            <person name="Gross S."/>
            <person name="Guigo R."/>
            <person name="Gustafson E.A."/>
            <person name="Haerty W."/>
            <person name="Hahn M.W."/>
            <person name="Halligan D.L."/>
            <person name="Halpern A.L."/>
            <person name="Halter G.M."/>
            <person name="Han M.V."/>
            <person name="Heger A."/>
            <person name="Hillier L."/>
            <person name="Hinrichs A.S."/>
            <person name="Holmes I."/>
            <person name="Hoskins R.A."/>
            <person name="Hubisz M.J."/>
            <person name="Hultmark D."/>
            <person name="Huntley M.A."/>
            <person name="Jaffe D.B."/>
            <person name="Jagadeeshan S."/>
            <person name="Jeck W.R."/>
            <person name="Johnson J."/>
            <person name="Jones C.D."/>
            <person name="Jordan W.C."/>
            <person name="Karpen G.H."/>
            <person name="Kataoka E."/>
            <person name="Keightley P.D."/>
            <person name="Kheradpour P."/>
            <person name="Kirkness E.F."/>
            <person name="Koerich L.B."/>
            <person name="Kristiansen K."/>
            <person name="Kudrna D."/>
            <person name="Kulathinal R.J."/>
            <person name="Kumar S."/>
            <person name="Kwok R."/>
            <person name="Lander E."/>
            <person name="Langley C.H."/>
            <person name="Lapoint R."/>
            <person name="Lazzaro B.P."/>
            <person name="Lee S.J."/>
            <person name="Levesque L."/>
            <person name="Li R."/>
            <person name="Lin C.F."/>
            <person name="Lin M.F."/>
            <person name="Lindblad-Toh K."/>
            <person name="Llopart A."/>
            <person name="Long M."/>
            <person name="Low L."/>
            <person name="Lozovsky E."/>
            <person name="Lu J."/>
            <person name="Luo M."/>
            <person name="Machado C.A."/>
            <person name="Makalowski W."/>
            <person name="Marzo M."/>
            <person name="Matsuda M."/>
            <person name="Matzkin L."/>
            <person name="McAllister B."/>
            <person name="McBride C.S."/>
            <person name="McKernan B."/>
            <person name="McKernan K."/>
            <person name="Mendez-Lago M."/>
            <person name="Minx P."/>
            <person name="Mollenhauer M.U."/>
            <person name="Montooth K."/>
            <person name="Mount S.M."/>
            <person name="Mu X."/>
            <person name="Myers E."/>
            <person name="Negre B."/>
            <person name="Newfeld S."/>
            <person name="Nielsen R."/>
            <person name="Noor M.A."/>
            <person name="O'Grady P."/>
            <person name="Pachter L."/>
            <person name="Papaceit M."/>
            <person name="Parisi M.J."/>
            <person name="Parisi M."/>
            <person name="Parts L."/>
            <person name="Pedersen J.S."/>
            <person name="Pesole G."/>
            <person name="Phillippy A.M."/>
            <person name="Ponting C.P."/>
            <person name="Pop M."/>
            <person name="Porcelli D."/>
            <person name="Powell J.R."/>
            <person name="Prohaska S."/>
            <person name="Pruitt K."/>
            <person name="Puig M."/>
            <person name="Quesneville H."/>
            <person name="Ram K.R."/>
            <person name="Rand D."/>
            <person name="Rasmussen M.D."/>
            <person name="Reed L.K."/>
            <person name="Reenan R."/>
            <person name="Reily A."/>
            <person name="Remington K.A."/>
            <person name="Rieger T.T."/>
            <person name="Ritchie M.G."/>
            <person name="Robin C."/>
            <person name="Rogers Y.H."/>
            <person name="Rohde C."/>
            <person name="Rozas J."/>
            <person name="Rubenfield M.J."/>
            <person name="Ruiz A."/>
            <person name="Russo S."/>
            <person name="Salzberg S.L."/>
            <person name="Sanchez-Gracia A."/>
            <person name="Saranga D.J."/>
            <person name="Sato H."/>
            <person name="Schaeffer S.W."/>
            <person name="Schatz M.C."/>
            <person name="Schlenke T."/>
            <person name="Schwartz R."/>
            <person name="Segarra C."/>
            <person name="Singh R.S."/>
            <person name="Sirot L."/>
            <person name="Sirota M."/>
            <person name="Sisneros N.B."/>
            <person name="Smith C.D."/>
            <person name="Smith T.F."/>
            <person name="Spieth J."/>
            <person name="Stage D.E."/>
            <person name="Stark A."/>
            <person name="Stephan W."/>
            <person name="Strausberg R.L."/>
            <person name="Strempel S."/>
            <person name="Sturgill D."/>
            <person name="Sutton G."/>
            <person name="Sutton G.G."/>
            <person name="Tao W."/>
            <person name="Teichmann S."/>
            <person name="Tobari Y.N."/>
            <person name="Tomimura Y."/>
            <person name="Tsolas J.M."/>
            <person name="Valente V.L."/>
            <person name="Venter E."/>
            <person name="Venter J.C."/>
            <person name="Vicario S."/>
            <person name="Vieira F.G."/>
            <person name="Vilella A.J."/>
            <person name="Villasante A."/>
            <person name="Walenz B."/>
            <person name="Wang J."/>
            <person name="Wasserman M."/>
            <person name="Watts T."/>
            <person name="Wilson D."/>
            <person name="Wilson R.K."/>
            <person name="Wing R.A."/>
            <person name="Wolfner M.F."/>
            <person name="Wong A."/>
            <person name="Wong G.K."/>
            <person name="Wu C.I."/>
            <person name="Wu G."/>
            <person name="Yamamoto D."/>
            <person name="Yang H.P."/>
            <person name="Yang S.P."/>
            <person name="Yorke J.A."/>
            <person name="Yoshida K."/>
            <person name="Zdobnov E."/>
            <person name="Zhang P."/>
            <person name="Zhang Y."/>
            <person name="Zimin A.V."/>
            <person name="Baldwin J."/>
            <person name="Abdouelleil A."/>
            <person name="Abdulkadir J."/>
            <person name="Abebe A."/>
            <person name="Abera B."/>
            <person name="Abreu J."/>
            <person name="Acer S.C."/>
            <person name="Aftuck L."/>
            <person name="Alexander A."/>
            <person name="An P."/>
            <person name="Anderson E."/>
            <person name="Anderson S."/>
            <person name="Arachi H."/>
            <person name="Azer M."/>
            <person name="Bachantsang P."/>
            <person name="Barry A."/>
            <person name="Bayul T."/>
            <person name="Berlin A."/>
            <person name="Bessette D."/>
            <person name="Bloom T."/>
            <person name="Blye J."/>
            <person name="Boguslavskiy L."/>
            <person name="Bonnet C."/>
            <person name="Boukhgalter B."/>
            <person name="Bourzgui I."/>
            <person name="Brown A."/>
            <person name="Cahill P."/>
            <person name="Channer S."/>
            <person name="Cheshatsang Y."/>
            <person name="Chuda L."/>
            <person name="Citroen M."/>
            <person name="Collymore A."/>
            <person name="Cooke P."/>
            <person name="Costello M."/>
            <person name="D'Aco K."/>
            <person name="Daza R."/>
            <person name="De Haan G."/>
            <person name="DeGray S."/>
            <person name="DeMaso C."/>
            <person name="Dhargay N."/>
            <person name="Dooley K."/>
            <person name="Dooley E."/>
            <person name="Doricent M."/>
            <person name="Dorje P."/>
            <person name="Dorjee K."/>
            <person name="Dupes A."/>
            <person name="Elong R."/>
            <person name="Falk J."/>
            <person name="Farina A."/>
            <person name="Faro S."/>
            <person name="Ferguson D."/>
            <person name="Fisher S."/>
            <person name="Foley C.D."/>
            <person name="Franke A."/>
            <person name="Friedrich D."/>
            <person name="Gadbois L."/>
            <person name="Gearin G."/>
            <person name="Gearin C.R."/>
            <person name="Giannoukos G."/>
            <person name="Goode T."/>
            <person name="Graham J."/>
            <person name="Grandbois E."/>
            <person name="Grewal S."/>
            <person name="Gyaltsen K."/>
            <person name="Hafez N."/>
            <person name="Hagos B."/>
            <person name="Hall J."/>
            <person name="Henson C."/>
            <person name="Hollinger A."/>
            <person name="Honan T."/>
            <person name="Huard M.D."/>
            <person name="Hughes L."/>
            <person name="Hurhula B."/>
            <person name="Husby M.E."/>
            <person name="Kamat A."/>
            <person name="Kanga B."/>
            <person name="Kashin S."/>
            <person name="Khazanovich D."/>
            <person name="Kisner P."/>
            <person name="Lance K."/>
            <person name="Lara M."/>
            <person name="Lee W."/>
            <person name="Lennon N."/>
            <person name="Letendre F."/>
            <person name="LeVine R."/>
            <person name="Lipovsky A."/>
            <person name="Liu X."/>
            <person name="Liu J."/>
            <person name="Liu S."/>
            <person name="Lokyitsang T."/>
            <person name="Lokyitsang Y."/>
            <person name="Lubonja R."/>
            <person name="Lui A."/>
            <person name="MacDonald P."/>
            <person name="Magnisalis V."/>
            <person name="Maru K."/>
            <person name="Matthews C."/>
            <person name="McCusker W."/>
            <person name="McDonough S."/>
            <person name="Mehta T."/>
            <person name="Meldrim J."/>
            <person name="Meneus L."/>
            <person name="Mihai O."/>
            <person name="Mihalev A."/>
            <person name="Mihova T."/>
            <person name="Mittelman R."/>
            <person name="Mlenga V."/>
            <person name="Montmayeur A."/>
            <person name="Mulrain L."/>
            <person name="Navidi A."/>
            <person name="Naylor J."/>
            <person name="Negash T."/>
            <person name="Nguyen T."/>
            <person name="Nguyen N."/>
            <person name="Nicol R."/>
            <person name="Norbu C."/>
            <person name="Norbu N."/>
            <person name="Novod N."/>
            <person name="O'Neill B."/>
            <person name="Osman S."/>
            <person name="Markiewicz E."/>
            <person name="Oyono O.L."/>
            <person name="Patti C."/>
            <person name="Phunkhang P."/>
            <person name="Pierre F."/>
            <person name="Priest M."/>
            <person name="Raghuraman S."/>
            <person name="Rege F."/>
            <person name="Reyes R."/>
            <person name="Rise C."/>
            <person name="Rogov P."/>
            <person name="Ross K."/>
            <person name="Ryan E."/>
            <person name="Settipalli S."/>
            <person name="Shea T."/>
            <person name="Sherpa N."/>
            <person name="Shi L."/>
            <person name="Shih D."/>
            <person name="Sparrow T."/>
            <person name="Spaulding J."/>
            <person name="Stalker J."/>
            <person name="Stange-Thomann N."/>
            <person name="Stavropoulos S."/>
            <person name="Stone C."/>
            <person name="Strader C."/>
            <person name="Tesfaye S."/>
            <person name="Thomson T."/>
            <person name="Thoulutsang Y."/>
            <person name="Thoulutsang D."/>
            <person name="Topham K."/>
            <person name="Topping I."/>
            <person name="Tsamla T."/>
            <person name="Vassiliev H."/>
            <person name="Vo A."/>
            <person name="Wangchuk T."/>
            <person name="Wangdi T."/>
            <person name="Weiand M."/>
            <person name="Wilkinson J."/>
            <person name="Wilson A."/>
            <person name="Yadav S."/>
            <person name="Young G."/>
            <person name="Yu Q."/>
            <person name="Zembek L."/>
            <person name="Zhong D."/>
            <person name="Zimmer A."/>
            <person name="Zwirko Z."/>
            <person name="Jaffe D.B."/>
            <person name="Alvarez P."/>
            <person name="Brockman W."/>
            <person name="Butler J."/>
            <person name="Chin C."/>
            <person name="Gnerre S."/>
            <person name="Grabherr M."/>
            <person name="Kleber M."/>
            <person name="Mauceli E."/>
            <person name="MacCallum I."/>
        </authorList>
    </citation>
    <scope>NUCLEOTIDE SEQUENCE [LARGE SCALE GENOMIC DNA]</scope>
    <source>
        <strain evidence="46">Tucson 15287-2541.00</strain>
    </source>
</reference>
<dbReference type="CDD" id="cd01824">
    <property type="entry name" value="Phospholipase_B_like"/>
    <property type="match status" value="1"/>
</dbReference>
<comment type="catalytic activity">
    <reaction evidence="25">
        <text>2,3-di-(9Z)-octadecenoyl-sn-glycerol + H2O = 3-(9Z-octadecenoyl)-sn-glycerol + (9Z)-octadecenoate + H(+)</text>
        <dbReference type="Rhea" id="RHEA:42604"/>
        <dbReference type="ChEBI" id="CHEBI:15377"/>
        <dbReference type="ChEBI" id="CHEBI:15378"/>
        <dbReference type="ChEBI" id="CHEBI:30823"/>
        <dbReference type="ChEBI" id="CHEBI:75824"/>
        <dbReference type="ChEBI" id="CHEBI:75938"/>
    </reaction>
    <physiologicalReaction direction="left-to-right" evidence="25">
        <dbReference type="Rhea" id="RHEA:42605"/>
    </physiologicalReaction>
</comment>
<evidence type="ECO:0000256" key="32">
    <source>
        <dbReference type="ARBA" id="ARBA00048386"/>
    </source>
</evidence>
<dbReference type="EMBL" id="CH916368">
    <property type="protein sequence ID" value="EDW03079.1"/>
    <property type="molecule type" value="Genomic_DNA"/>
</dbReference>
<feature type="signal peptide" evidence="44">
    <location>
        <begin position="1"/>
        <end position="19"/>
    </location>
</feature>
<comment type="catalytic activity">
    <reaction evidence="15">
        <text>a 1,2-diacyl-sn-glycero-3-phosphocholine + H2O = a 1-acyl-sn-glycero-3-phosphocholine + a fatty acid + H(+)</text>
        <dbReference type="Rhea" id="RHEA:15801"/>
        <dbReference type="ChEBI" id="CHEBI:15377"/>
        <dbReference type="ChEBI" id="CHEBI:15378"/>
        <dbReference type="ChEBI" id="CHEBI:28868"/>
        <dbReference type="ChEBI" id="CHEBI:57643"/>
        <dbReference type="ChEBI" id="CHEBI:58168"/>
        <dbReference type="EC" id="3.1.1.4"/>
    </reaction>
    <physiologicalReaction direction="left-to-right" evidence="15">
        <dbReference type="Rhea" id="RHEA:15802"/>
    </physiologicalReaction>
</comment>
<comment type="catalytic activity">
    <reaction evidence="40">
        <text>1,2-dihexadecanoyl-sn-glycero-3-phosphocholine + 2 H2O = sn-glycerol 3-phosphocholine + 2 hexadecanoate + 2 H(+)</text>
        <dbReference type="Rhea" id="RHEA:40975"/>
        <dbReference type="ChEBI" id="CHEBI:7896"/>
        <dbReference type="ChEBI" id="CHEBI:15377"/>
        <dbReference type="ChEBI" id="CHEBI:15378"/>
        <dbReference type="ChEBI" id="CHEBI:16870"/>
        <dbReference type="ChEBI" id="CHEBI:72999"/>
    </reaction>
    <physiologicalReaction direction="left-to-right" evidence="40">
        <dbReference type="Rhea" id="RHEA:40976"/>
    </physiologicalReaction>
</comment>
<comment type="catalytic activity">
    <reaction evidence="38">
        <text>1-O-hexadecyl-2-(9Z)-octadecenoyl-sn-glycero-3-phosphocholine + H2O = 1-O-hexadecyl-sn-glycero-3-phosphocholine + (9Z)-octadecenoate + H(+)</text>
        <dbReference type="Rhea" id="RHEA:40915"/>
        <dbReference type="ChEBI" id="CHEBI:15377"/>
        <dbReference type="ChEBI" id="CHEBI:15378"/>
        <dbReference type="ChEBI" id="CHEBI:30823"/>
        <dbReference type="ChEBI" id="CHEBI:34112"/>
        <dbReference type="ChEBI" id="CHEBI:64496"/>
    </reaction>
    <physiologicalReaction direction="left-to-right" evidence="38">
        <dbReference type="Rhea" id="RHEA:40916"/>
    </physiologicalReaction>
</comment>
<evidence type="ECO:0000256" key="2">
    <source>
        <dbReference type="ARBA" id="ARBA00009979"/>
    </source>
</evidence>
<evidence type="ECO:0000256" key="20">
    <source>
        <dbReference type="ARBA" id="ARBA00045916"/>
    </source>
</evidence>
<dbReference type="InterPro" id="IPR035547">
    <property type="entry name" value="Phospholipase_B"/>
</dbReference>
<dbReference type="eggNOG" id="KOG3670">
    <property type="taxonomic scope" value="Eukaryota"/>
</dbReference>
<evidence type="ECO:0000256" key="44">
    <source>
        <dbReference type="SAM" id="SignalP"/>
    </source>
</evidence>
<evidence type="ECO:0000256" key="28">
    <source>
        <dbReference type="ARBA" id="ARBA00048058"/>
    </source>
</evidence>
<dbReference type="InterPro" id="IPR001087">
    <property type="entry name" value="GDSL"/>
</dbReference>